<organism evidence="1">
    <name type="scientific">Arundo donax</name>
    <name type="common">Giant reed</name>
    <name type="synonym">Donax arundinaceus</name>
    <dbReference type="NCBI Taxonomy" id="35708"/>
    <lineage>
        <taxon>Eukaryota</taxon>
        <taxon>Viridiplantae</taxon>
        <taxon>Streptophyta</taxon>
        <taxon>Embryophyta</taxon>
        <taxon>Tracheophyta</taxon>
        <taxon>Spermatophyta</taxon>
        <taxon>Magnoliopsida</taxon>
        <taxon>Liliopsida</taxon>
        <taxon>Poales</taxon>
        <taxon>Poaceae</taxon>
        <taxon>PACMAD clade</taxon>
        <taxon>Arundinoideae</taxon>
        <taxon>Arundineae</taxon>
        <taxon>Arundo</taxon>
    </lineage>
</organism>
<name>A0A0A9F805_ARUDO</name>
<protein>
    <submittedName>
        <fullName evidence="1">Uncharacterized protein</fullName>
    </submittedName>
</protein>
<accession>A0A0A9F805</accession>
<reference evidence="1" key="1">
    <citation type="submission" date="2014-09" db="EMBL/GenBank/DDBJ databases">
        <authorList>
            <person name="Magalhaes I.L.F."/>
            <person name="Oliveira U."/>
            <person name="Santos F.R."/>
            <person name="Vidigal T.H.D.A."/>
            <person name="Brescovit A.D."/>
            <person name="Santos A.J."/>
        </authorList>
    </citation>
    <scope>NUCLEOTIDE SEQUENCE</scope>
    <source>
        <tissue evidence="1">Shoot tissue taken approximately 20 cm above the soil surface</tissue>
    </source>
</reference>
<dbReference type="EMBL" id="GBRH01188766">
    <property type="protein sequence ID" value="JAE09130.1"/>
    <property type="molecule type" value="Transcribed_RNA"/>
</dbReference>
<evidence type="ECO:0000313" key="1">
    <source>
        <dbReference type="EMBL" id="JAE09130.1"/>
    </source>
</evidence>
<reference evidence="1" key="2">
    <citation type="journal article" date="2015" name="Data Brief">
        <title>Shoot transcriptome of the giant reed, Arundo donax.</title>
        <authorList>
            <person name="Barrero R.A."/>
            <person name="Guerrero F.D."/>
            <person name="Moolhuijzen P."/>
            <person name="Goolsby J.A."/>
            <person name="Tidwell J."/>
            <person name="Bellgard S.E."/>
            <person name="Bellgard M.I."/>
        </authorList>
    </citation>
    <scope>NUCLEOTIDE SEQUENCE</scope>
    <source>
        <tissue evidence="1">Shoot tissue taken approximately 20 cm above the soil surface</tissue>
    </source>
</reference>
<dbReference type="AlphaFoldDB" id="A0A0A9F805"/>
<proteinExistence type="predicted"/>
<sequence length="128" mass="14318">MTERNTSMSSSDTSSVHQSLGTDWWGRLVYPSLVYVYDQLTWDGGMRIFSTMESMQGCTIRLSLQPDILHAACSAAMESFQPWRTQESKKVSSFATRLPLATASVIRRKRAASIAGTRFAALMLMEMP</sequence>